<evidence type="ECO:0000313" key="1">
    <source>
        <dbReference type="EMBL" id="KAF7304185.1"/>
    </source>
</evidence>
<accession>A0A8H6SSC8</accession>
<dbReference type="RefSeq" id="XP_037221157.1">
    <property type="nucleotide sequence ID" value="XM_037363236.1"/>
</dbReference>
<name>A0A8H6SSC8_9AGAR</name>
<organism evidence="1 2">
    <name type="scientific">Mycena indigotica</name>
    <dbReference type="NCBI Taxonomy" id="2126181"/>
    <lineage>
        <taxon>Eukaryota</taxon>
        <taxon>Fungi</taxon>
        <taxon>Dikarya</taxon>
        <taxon>Basidiomycota</taxon>
        <taxon>Agaricomycotina</taxon>
        <taxon>Agaricomycetes</taxon>
        <taxon>Agaricomycetidae</taxon>
        <taxon>Agaricales</taxon>
        <taxon>Marasmiineae</taxon>
        <taxon>Mycenaceae</taxon>
        <taxon>Mycena</taxon>
    </lineage>
</organism>
<sequence length="196" mass="21059">MRPEADQSTYQCQPHLVALTADAKNDLELLSTQSSSKPSDSPRPLRPAPPSVFWNSAFSTTNEQIFHSFATAATVLGASLVARAWASAAAAELSVRDSNIELGLLAFKSGEVEECQTLRQLSTMGLVSEKAISSVSDVKGGWRQVHHVVCAAHLWPCSFLPSPVRGQTGFDKHIVQREEDGVPSLTSELSPLSISS</sequence>
<comment type="caution">
    <text evidence="1">The sequence shown here is derived from an EMBL/GenBank/DDBJ whole genome shotgun (WGS) entry which is preliminary data.</text>
</comment>
<dbReference type="EMBL" id="JACAZF010000005">
    <property type="protein sequence ID" value="KAF7304185.1"/>
    <property type="molecule type" value="Genomic_DNA"/>
</dbReference>
<keyword evidence="2" id="KW-1185">Reference proteome</keyword>
<dbReference type="AlphaFoldDB" id="A0A8H6SSC8"/>
<gene>
    <name evidence="1" type="ORF">MIND_00650600</name>
</gene>
<reference evidence="1" key="1">
    <citation type="submission" date="2020-05" db="EMBL/GenBank/DDBJ databases">
        <title>Mycena genomes resolve the evolution of fungal bioluminescence.</title>
        <authorList>
            <person name="Tsai I.J."/>
        </authorList>
    </citation>
    <scope>NUCLEOTIDE SEQUENCE</scope>
    <source>
        <strain evidence="1">171206Taipei</strain>
    </source>
</reference>
<dbReference type="GeneID" id="59345752"/>
<dbReference type="Proteomes" id="UP000636479">
    <property type="component" value="Unassembled WGS sequence"/>
</dbReference>
<proteinExistence type="predicted"/>
<evidence type="ECO:0000313" key="2">
    <source>
        <dbReference type="Proteomes" id="UP000636479"/>
    </source>
</evidence>
<protein>
    <submittedName>
        <fullName evidence="1">Uncharacterized protein</fullName>
    </submittedName>
</protein>